<dbReference type="AlphaFoldDB" id="A0AA37BPZ7"/>
<keyword evidence="2 7" id="KW-0963">Cytoplasm</keyword>
<dbReference type="SUPFAM" id="SSF50324">
    <property type="entry name" value="Inorganic pyrophosphatase"/>
    <property type="match status" value="1"/>
</dbReference>
<keyword evidence="3 7" id="KW-0479">Metal-binding</keyword>
<dbReference type="Proteomes" id="UP000632195">
    <property type="component" value="Unassembled WGS sequence"/>
</dbReference>
<evidence type="ECO:0000256" key="1">
    <source>
        <dbReference type="ARBA" id="ARBA00001946"/>
    </source>
</evidence>
<reference evidence="8" key="2">
    <citation type="submission" date="2022-09" db="EMBL/GenBank/DDBJ databases">
        <authorList>
            <person name="Sun Q."/>
            <person name="Ohkuma M."/>
        </authorList>
    </citation>
    <scope>NUCLEOTIDE SEQUENCE</scope>
    <source>
        <strain evidence="8">JCM 13583</strain>
    </source>
</reference>
<evidence type="ECO:0000256" key="3">
    <source>
        <dbReference type="ARBA" id="ARBA00022723"/>
    </source>
</evidence>
<dbReference type="CDD" id="cd00412">
    <property type="entry name" value="pyrophosphatase"/>
    <property type="match status" value="1"/>
</dbReference>
<evidence type="ECO:0000256" key="6">
    <source>
        <dbReference type="ARBA" id="ARBA00047820"/>
    </source>
</evidence>
<feature type="binding site" evidence="7">
    <location>
        <position position="75"/>
    </location>
    <ligand>
        <name>Mg(2+)</name>
        <dbReference type="ChEBI" id="CHEBI:18420"/>
        <label>2</label>
    </ligand>
</feature>
<dbReference type="GO" id="GO:0004427">
    <property type="term" value="F:inorganic diphosphate phosphatase activity"/>
    <property type="evidence" value="ECO:0007669"/>
    <property type="project" value="UniProtKB-UniRule"/>
</dbReference>
<name>A0AA37BPZ7_9ARCH</name>
<dbReference type="EMBL" id="BMNY01000001">
    <property type="protein sequence ID" value="GGM66948.1"/>
    <property type="molecule type" value="Genomic_DNA"/>
</dbReference>
<evidence type="ECO:0000256" key="5">
    <source>
        <dbReference type="ARBA" id="ARBA00022842"/>
    </source>
</evidence>
<dbReference type="Pfam" id="PF00719">
    <property type="entry name" value="Pyrophosphatase"/>
    <property type="match status" value="1"/>
</dbReference>
<comment type="subunit">
    <text evidence="7">Homohexamer.</text>
</comment>
<feature type="binding site" evidence="7">
    <location>
        <position position="75"/>
    </location>
    <ligand>
        <name>Mg(2+)</name>
        <dbReference type="ChEBI" id="CHEBI:18420"/>
        <label>1</label>
    </ligand>
</feature>
<comment type="catalytic activity">
    <reaction evidence="6 7">
        <text>diphosphate + H2O = 2 phosphate + H(+)</text>
        <dbReference type="Rhea" id="RHEA:24576"/>
        <dbReference type="ChEBI" id="CHEBI:15377"/>
        <dbReference type="ChEBI" id="CHEBI:15378"/>
        <dbReference type="ChEBI" id="CHEBI:33019"/>
        <dbReference type="ChEBI" id="CHEBI:43474"/>
        <dbReference type="EC" id="3.6.1.1"/>
    </reaction>
</comment>
<comment type="caution">
    <text evidence="8">The sequence shown here is derived from an EMBL/GenBank/DDBJ whole genome shotgun (WGS) entry which is preliminary data.</text>
</comment>
<feature type="binding site" evidence="7">
    <location>
        <position position="70"/>
    </location>
    <ligand>
        <name>Mg(2+)</name>
        <dbReference type="ChEBI" id="CHEBI:18420"/>
        <label>1</label>
    </ligand>
</feature>
<sequence length="182" mass="20950">MVKNGSYWHMLPPGPKPPEEIYVVIETPRGSKNKYEVAKDHAGIVLDRVLHSSVMYPVDYGMIPQTYYLDGDPIDVLLLTSEPLFPGTIVEARPIGLMKMVDQGDVDDKVLAVAKGDPVHRNLRSYREVNEHRLKEIANFFETYKILENKKTEVKGWEDRDRALAEIERSIKMYKEKFGEDE</sequence>
<dbReference type="HAMAP" id="MF_00209">
    <property type="entry name" value="Inorganic_PPase"/>
    <property type="match status" value="1"/>
</dbReference>
<feature type="binding site" evidence="7">
    <location>
        <position position="48"/>
    </location>
    <ligand>
        <name>substrate</name>
    </ligand>
</feature>
<feature type="binding site" evidence="7">
    <location>
        <position position="107"/>
    </location>
    <ligand>
        <name>Mg(2+)</name>
        <dbReference type="ChEBI" id="CHEBI:18420"/>
        <label>1</label>
    </ligand>
</feature>
<protein>
    <recommendedName>
        <fullName evidence="7">Inorganic pyrophosphatase</fullName>
        <ecNumber evidence="7">3.6.1.1</ecNumber>
    </recommendedName>
    <alternativeName>
        <fullName evidence="7">Pyrophosphate phospho-hydrolase</fullName>
        <shortName evidence="7">PPase</shortName>
    </alternativeName>
</protein>
<keyword evidence="5 7" id="KW-0460">Magnesium</keyword>
<dbReference type="EC" id="3.6.1.1" evidence="7"/>
<accession>A0AA37BPZ7</accession>
<feature type="binding site" evidence="7">
    <location>
        <position position="144"/>
    </location>
    <ligand>
        <name>substrate</name>
    </ligand>
</feature>
<dbReference type="RefSeq" id="WP_188679464.1">
    <property type="nucleotide sequence ID" value="NZ_BMNY01000001.1"/>
</dbReference>
<dbReference type="FunFam" id="3.90.80.10:FF:000003">
    <property type="entry name" value="Inorganic pyrophosphatase"/>
    <property type="match status" value="1"/>
</dbReference>
<comment type="cofactor">
    <cofactor evidence="1 7">
        <name>Mg(2+)</name>
        <dbReference type="ChEBI" id="CHEBI:18420"/>
    </cofactor>
</comment>
<dbReference type="InterPro" id="IPR036649">
    <property type="entry name" value="Pyrophosphatase_sf"/>
</dbReference>
<dbReference type="GO" id="GO:0005737">
    <property type="term" value="C:cytoplasm"/>
    <property type="evidence" value="ECO:0007669"/>
    <property type="project" value="UniProtKB-SubCell"/>
</dbReference>
<evidence type="ECO:0000256" key="2">
    <source>
        <dbReference type="ARBA" id="ARBA00022490"/>
    </source>
</evidence>
<dbReference type="PROSITE" id="PS00387">
    <property type="entry name" value="PPASE"/>
    <property type="match status" value="1"/>
</dbReference>
<comment type="similarity">
    <text evidence="7">Belongs to the PPase family.</text>
</comment>
<reference evidence="8" key="1">
    <citation type="journal article" date="2014" name="Int. J. Syst. Evol. Microbiol.">
        <title>Complete genome sequence of Corynebacterium casei LMG S-19264T (=DSM 44701T), isolated from a smear-ripened cheese.</title>
        <authorList>
            <consortium name="US DOE Joint Genome Institute (JGI-PGF)"/>
            <person name="Walter F."/>
            <person name="Albersmeier A."/>
            <person name="Kalinowski J."/>
            <person name="Ruckert C."/>
        </authorList>
    </citation>
    <scope>NUCLEOTIDE SEQUENCE</scope>
    <source>
        <strain evidence="8">JCM 13583</strain>
    </source>
</reference>
<feature type="binding site" evidence="7">
    <location>
        <position position="60"/>
    </location>
    <ligand>
        <name>substrate</name>
    </ligand>
</feature>
<evidence type="ECO:0000256" key="4">
    <source>
        <dbReference type="ARBA" id="ARBA00022801"/>
    </source>
</evidence>
<proteinExistence type="inferred from homology"/>
<feature type="binding site" evidence="7">
    <location>
        <position position="34"/>
    </location>
    <ligand>
        <name>substrate</name>
    </ligand>
</feature>
<comment type="function">
    <text evidence="7">Catalyzes the hydrolysis of inorganic pyrophosphate (PPi) forming two phosphate ions.</text>
</comment>
<dbReference type="GO" id="GO:0000287">
    <property type="term" value="F:magnesium ion binding"/>
    <property type="evidence" value="ECO:0007669"/>
    <property type="project" value="UniProtKB-UniRule"/>
</dbReference>
<dbReference type="Gene3D" id="3.90.80.10">
    <property type="entry name" value="Inorganic pyrophosphatase"/>
    <property type="match status" value="1"/>
</dbReference>
<evidence type="ECO:0000256" key="7">
    <source>
        <dbReference type="HAMAP-Rule" id="MF_00209"/>
    </source>
</evidence>
<dbReference type="GO" id="GO:0006796">
    <property type="term" value="P:phosphate-containing compound metabolic process"/>
    <property type="evidence" value="ECO:0007669"/>
    <property type="project" value="InterPro"/>
</dbReference>
<keyword evidence="9" id="KW-1185">Reference proteome</keyword>
<comment type="subcellular location">
    <subcellularLocation>
        <location evidence="7">Cytoplasm</location>
    </subcellularLocation>
</comment>
<dbReference type="PANTHER" id="PTHR10286">
    <property type="entry name" value="INORGANIC PYROPHOSPHATASE"/>
    <property type="match status" value="1"/>
</dbReference>
<organism evidence="8 9">
    <name type="scientific">Thermogymnomonas acidicola</name>
    <dbReference type="NCBI Taxonomy" id="399579"/>
    <lineage>
        <taxon>Archaea</taxon>
        <taxon>Methanobacteriati</taxon>
        <taxon>Thermoplasmatota</taxon>
        <taxon>Thermoplasmata</taxon>
        <taxon>Thermoplasmatales</taxon>
        <taxon>Thermogymnomonas</taxon>
    </lineage>
</organism>
<keyword evidence="4 7" id="KW-0378">Hydrolase</keyword>
<evidence type="ECO:0000313" key="8">
    <source>
        <dbReference type="EMBL" id="GGM66948.1"/>
    </source>
</evidence>
<evidence type="ECO:0000313" key="9">
    <source>
        <dbReference type="Proteomes" id="UP000632195"/>
    </source>
</evidence>
<dbReference type="InterPro" id="IPR008162">
    <property type="entry name" value="Pyrophosphatase"/>
</dbReference>
<gene>
    <name evidence="7" type="primary">ppa</name>
    <name evidence="8" type="ORF">GCM10007108_01380</name>
</gene>